<dbReference type="RefSeq" id="WP_260728399.1">
    <property type="nucleotide sequence ID" value="NZ_BAAABS010000041.1"/>
</dbReference>
<keyword evidence="2" id="KW-0812">Transmembrane</keyword>
<feature type="transmembrane region" description="Helical" evidence="2">
    <location>
        <begin position="169"/>
        <end position="189"/>
    </location>
</feature>
<dbReference type="PIRSF" id="PIRSF037395">
    <property type="entry name" value="UCP037395_ABCper"/>
    <property type="match status" value="1"/>
</dbReference>
<dbReference type="InterPro" id="IPR017196">
    <property type="entry name" value="ECF_substrate-spec_UCP037395"/>
</dbReference>
<feature type="transmembrane region" description="Helical" evidence="2">
    <location>
        <begin position="45"/>
        <end position="67"/>
    </location>
</feature>
<feature type="compositionally biased region" description="Basic and acidic residues" evidence="1">
    <location>
        <begin position="276"/>
        <end position="286"/>
    </location>
</feature>
<feature type="region of interest" description="Disordered" evidence="1">
    <location>
        <begin position="269"/>
        <end position="298"/>
    </location>
</feature>
<feature type="transmembrane region" description="Helical" evidence="2">
    <location>
        <begin position="87"/>
        <end position="108"/>
    </location>
</feature>
<evidence type="ECO:0000256" key="1">
    <source>
        <dbReference type="SAM" id="MobiDB-lite"/>
    </source>
</evidence>
<evidence type="ECO:0000313" key="3">
    <source>
        <dbReference type="EMBL" id="UWZ38999.1"/>
    </source>
</evidence>
<feature type="transmembrane region" description="Helical" evidence="2">
    <location>
        <begin position="231"/>
        <end position="249"/>
    </location>
</feature>
<gene>
    <name evidence="3" type="ORF">Drose_12715</name>
</gene>
<dbReference type="Proteomes" id="UP001058271">
    <property type="component" value="Chromosome"/>
</dbReference>
<reference evidence="3" key="1">
    <citation type="submission" date="2021-04" db="EMBL/GenBank/DDBJ databases">
        <title>Biosynthetic gene clusters of Dactylosporangioum roseum.</title>
        <authorList>
            <person name="Hartkoorn R.C."/>
            <person name="Beaudoing E."/>
            <person name="Hot D."/>
            <person name="Moureu S."/>
        </authorList>
    </citation>
    <scope>NUCLEOTIDE SEQUENCE</scope>
    <source>
        <strain evidence="3">NRRL B-16295</strain>
    </source>
</reference>
<evidence type="ECO:0000313" key="4">
    <source>
        <dbReference type="Proteomes" id="UP001058271"/>
    </source>
</evidence>
<dbReference type="EMBL" id="CP073721">
    <property type="protein sequence ID" value="UWZ38999.1"/>
    <property type="molecule type" value="Genomic_DNA"/>
</dbReference>
<dbReference type="Pfam" id="PF12822">
    <property type="entry name" value="ECF_trnsprt"/>
    <property type="match status" value="1"/>
</dbReference>
<dbReference type="InterPro" id="IPR024529">
    <property type="entry name" value="ECF_trnsprt_substrate-spec"/>
</dbReference>
<name>A0ABY5ZFD0_9ACTN</name>
<feature type="transmembrane region" description="Helical" evidence="2">
    <location>
        <begin position="139"/>
        <end position="157"/>
    </location>
</feature>
<organism evidence="3 4">
    <name type="scientific">Dactylosporangium roseum</name>
    <dbReference type="NCBI Taxonomy" id="47989"/>
    <lineage>
        <taxon>Bacteria</taxon>
        <taxon>Bacillati</taxon>
        <taxon>Actinomycetota</taxon>
        <taxon>Actinomycetes</taxon>
        <taxon>Micromonosporales</taxon>
        <taxon>Micromonosporaceae</taxon>
        <taxon>Dactylosporangium</taxon>
    </lineage>
</organism>
<keyword evidence="2" id="KW-1133">Transmembrane helix</keyword>
<protein>
    <submittedName>
        <fullName evidence="3">ECF transporter S component</fullName>
    </submittedName>
</protein>
<keyword evidence="4" id="KW-1185">Reference proteome</keyword>
<sequence>MSRHAVRVAPRSAVVLALASLAGLAAFFWPLFVPARPEAIARTDAAPLIFVVLLPVLVGVMIAELSGGGLDTRAVAMLGVLSAINAALRPLGAGTAGIETVFFLLVLAGRVFGPGFGFLLGSTSLFASALLTAGVGPWLPFQMLAASWVGLGAGLLPGRVGGRAEVGMLAGYAAVSAYAYGFCMNMWFWPFSPAADTPLSYVAGAPLLDNLHRFVLFTATTSSLGWDTGRAVTNAAAVAVLGAAVLATLRRASRRAAFDAPVTFADPLTPGHPSCRHGDTTADSRRGPARSSRRLSGTTRCPIGRGGRFRMKPCDCL</sequence>
<feature type="transmembrane region" description="Helical" evidence="2">
    <location>
        <begin position="12"/>
        <end position="33"/>
    </location>
</feature>
<proteinExistence type="predicted"/>
<keyword evidence="2" id="KW-0472">Membrane</keyword>
<dbReference type="Gene3D" id="1.10.1760.20">
    <property type="match status" value="1"/>
</dbReference>
<accession>A0ABY5ZFD0</accession>
<evidence type="ECO:0000256" key="2">
    <source>
        <dbReference type="SAM" id="Phobius"/>
    </source>
</evidence>